<dbReference type="STRING" id="441959.B8MUT9"/>
<dbReference type="RefSeq" id="XP_002488615.1">
    <property type="nucleotide sequence ID" value="XM_002488570.1"/>
</dbReference>
<reference evidence="2" key="1">
    <citation type="journal article" date="2015" name="Genome Announc.">
        <title>Genome sequence of the AIDS-associated pathogen Penicillium marneffei (ATCC18224) and its near taxonomic relative Talaromyces stipitatus (ATCC10500).</title>
        <authorList>
            <person name="Nierman W.C."/>
            <person name="Fedorova-Abrams N.D."/>
            <person name="Andrianopoulos A."/>
        </authorList>
    </citation>
    <scope>NUCLEOTIDE SEQUENCE [LARGE SCALE GENOMIC DNA]</scope>
    <source>
        <strain evidence="2">ATCC 10500 / CBS 375.48 / QM 6759 / NRRL 1006</strain>
    </source>
</reference>
<dbReference type="PhylomeDB" id="B8MUT9"/>
<dbReference type="PANTHER" id="PTHR33481:SF1">
    <property type="entry name" value="ENDONUCLEASE_EXONUCLEASE_PHOSPHATASE DOMAIN-CONTAINING PROTEIN-RELATED"/>
    <property type="match status" value="1"/>
</dbReference>
<protein>
    <submittedName>
        <fullName evidence="1">Uncharacterized protein</fullName>
    </submittedName>
</protein>
<sequence length="336" mass="37904">MARRLSFWAESYKLLPDTQFGGRPGRNTERALLTLANAIDRAWLRLKVITLVAFDLKGAFNGVNNLSLDACLQAKGIPTSFIESRYTSISFDDFQTEISPLKDAGLAQESLLSLILFGFFNLDLCWLLRAIEMPGTGMQQGEVTYGLHVTSSSKDYIDRVRASLRQIDTTEHRTQESPIEIDSSASAPTKAWARRMGSSFNVKKTVLIHLTRSKRQYGVRQITINRMLIKPSDIVKLLGVIFDKEMRWKEHVQEAVKQATQSVYAAELIAIYYAISLILKIAIENQVARAGQHELATILSDSMSALQATFTLRSRAASFNHRYTGWRQFPTYQTGR</sequence>
<name>B8MUT9_TALSN</name>
<dbReference type="OrthoDB" id="4368687at2759"/>
<dbReference type="Proteomes" id="UP000001745">
    <property type="component" value="Unassembled WGS sequence"/>
</dbReference>
<evidence type="ECO:0000313" key="1">
    <source>
        <dbReference type="EMBL" id="EED11859.1"/>
    </source>
</evidence>
<gene>
    <name evidence="1" type="ORF">TSTA_110390</name>
</gene>
<dbReference type="InParanoid" id="B8MUT9"/>
<dbReference type="EMBL" id="EQ962661">
    <property type="protein sequence ID" value="EED11859.1"/>
    <property type="molecule type" value="Genomic_DNA"/>
</dbReference>
<evidence type="ECO:0000313" key="2">
    <source>
        <dbReference type="Proteomes" id="UP000001745"/>
    </source>
</evidence>
<accession>B8MUT9</accession>
<proteinExistence type="predicted"/>
<dbReference type="eggNOG" id="KOG1075">
    <property type="taxonomic scope" value="Eukaryota"/>
</dbReference>
<dbReference type="AlphaFoldDB" id="B8MUT9"/>
<keyword evidence="2" id="KW-1185">Reference proteome</keyword>
<dbReference type="GeneID" id="8107271"/>
<dbReference type="VEuPathDB" id="FungiDB:TSTA_110390"/>
<organism evidence="1 2">
    <name type="scientific">Talaromyces stipitatus (strain ATCC 10500 / CBS 375.48 / QM 6759 / NRRL 1006)</name>
    <name type="common">Penicillium stipitatum</name>
    <dbReference type="NCBI Taxonomy" id="441959"/>
    <lineage>
        <taxon>Eukaryota</taxon>
        <taxon>Fungi</taxon>
        <taxon>Dikarya</taxon>
        <taxon>Ascomycota</taxon>
        <taxon>Pezizomycotina</taxon>
        <taxon>Eurotiomycetes</taxon>
        <taxon>Eurotiomycetidae</taxon>
        <taxon>Eurotiales</taxon>
        <taxon>Trichocomaceae</taxon>
        <taxon>Talaromyces</taxon>
        <taxon>Talaromyces sect. Talaromyces</taxon>
    </lineage>
</organism>
<dbReference type="HOGENOM" id="CLU_826858_0_0_1"/>
<dbReference type="PANTHER" id="PTHR33481">
    <property type="entry name" value="REVERSE TRANSCRIPTASE"/>
    <property type="match status" value="1"/>
</dbReference>